<proteinExistence type="predicted"/>
<dbReference type="AlphaFoldDB" id="L8WH52"/>
<keyword evidence="2" id="KW-1185">Reference proteome</keyword>
<protein>
    <submittedName>
        <fullName evidence="1">Uncharacterized protein</fullName>
    </submittedName>
</protein>
<reference evidence="1 2" key="1">
    <citation type="journal article" date="2013" name="Nat. Commun.">
        <title>The evolution and pathogenic mechanisms of the rice sheath blight pathogen.</title>
        <authorList>
            <person name="Zheng A."/>
            <person name="Lin R."/>
            <person name="Xu L."/>
            <person name="Qin P."/>
            <person name="Tang C."/>
            <person name="Ai P."/>
            <person name="Zhang D."/>
            <person name="Liu Y."/>
            <person name="Sun Z."/>
            <person name="Feng H."/>
            <person name="Wang Y."/>
            <person name="Chen Y."/>
            <person name="Liang X."/>
            <person name="Fu R."/>
            <person name="Li Q."/>
            <person name="Zhang J."/>
            <person name="Yu X."/>
            <person name="Xie Z."/>
            <person name="Ding L."/>
            <person name="Guan P."/>
            <person name="Tang J."/>
            <person name="Liang Y."/>
            <person name="Wang S."/>
            <person name="Deng Q."/>
            <person name="Li S."/>
            <person name="Zhu J."/>
            <person name="Wang L."/>
            <person name="Liu H."/>
            <person name="Li P."/>
        </authorList>
    </citation>
    <scope>NUCLEOTIDE SEQUENCE [LARGE SCALE GENOMIC DNA]</scope>
    <source>
        <strain evidence="2">AG-1 IA</strain>
    </source>
</reference>
<comment type="caution">
    <text evidence="1">The sequence shown here is derived from an EMBL/GenBank/DDBJ whole genome shotgun (WGS) entry which is preliminary data.</text>
</comment>
<dbReference type="HOGENOM" id="CLU_1579569_0_0_1"/>
<sequence>MLPSLPLPHPLLPPDIDYPSRVLDEDFGEEGPSGRGLGLVLGLRLGLGLGCKSCACRDCDQAAPVRAPNEIQKDGLSSWFRAMNRQTRSNCRGWVHNGVDHEKPPEFASRSYGQGFTSSSMNSRKQSGTNLLLDFSTGIISKRCPTMAYFTLVLELGLFEPHWGGSTRP</sequence>
<gene>
    <name evidence="1" type="ORF">AG1IA_08434</name>
</gene>
<name>L8WH52_THACA</name>
<evidence type="ECO:0000313" key="1">
    <source>
        <dbReference type="EMBL" id="ELU37536.1"/>
    </source>
</evidence>
<organism evidence="1 2">
    <name type="scientific">Thanatephorus cucumeris (strain AG1-IA)</name>
    <name type="common">Rice sheath blight fungus</name>
    <name type="synonym">Rhizoctonia solani</name>
    <dbReference type="NCBI Taxonomy" id="983506"/>
    <lineage>
        <taxon>Eukaryota</taxon>
        <taxon>Fungi</taxon>
        <taxon>Dikarya</taxon>
        <taxon>Basidiomycota</taxon>
        <taxon>Agaricomycotina</taxon>
        <taxon>Agaricomycetes</taxon>
        <taxon>Cantharellales</taxon>
        <taxon>Ceratobasidiaceae</taxon>
        <taxon>Rhizoctonia</taxon>
        <taxon>Rhizoctonia solani AG-1</taxon>
    </lineage>
</organism>
<accession>L8WH52</accession>
<dbReference type="Proteomes" id="UP000011668">
    <property type="component" value="Unassembled WGS sequence"/>
</dbReference>
<dbReference type="EMBL" id="AFRT01002587">
    <property type="protein sequence ID" value="ELU37536.1"/>
    <property type="molecule type" value="Genomic_DNA"/>
</dbReference>
<evidence type="ECO:0000313" key="2">
    <source>
        <dbReference type="Proteomes" id="UP000011668"/>
    </source>
</evidence>